<dbReference type="HOGENOM" id="CLU_1432251_0_0_9"/>
<accession>R0AEY5</accession>
<dbReference type="GeneID" id="23113373"/>
<dbReference type="PATRIC" id="fig|997894.4.peg.2417"/>
<feature type="chain" id="PRO_5004345968" description="Cell wall binding repeat-containing protein" evidence="1">
    <location>
        <begin position="24"/>
        <end position="189"/>
    </location>
</feature>
<gene>
    <name evidence="2" type="ORF">HMPREF1085_02273</name>
</gene>
<sequence length="189" mass="20941">MKKGIMFAFIVSMTLTVSMPAYAGEWKQDTTGMWYQNDDGSYPANQWQEVDGRQYYFGGDGYIMINAITPDGSLVDGNGALIVYNNGSYQSILDYYTVKIKAATPGLIAEYKAEAENNTNGLMGLAEISNNKVSVLAEISNEGVGEMAELLFRMGSGKYSEYEEWAGKLFDVYSDEADKIYDVYMNSAL</sequence>
<comment type="caution">
    <text evidence="2">The sequence shown here is derived from an EMBL/GenBank/DDBJ whole genome shotgun (WGS) entry which is preliminary data.</text>
</comment>
<evidence type="ECO:0000313" key="2">
    <source>
        <dbReference type="EMBL" id="ENZ50790.1"/>
    </source>
</evidence>
<name>R0AEY5_9FIRM</name>
<dbReference type="OrthoDB" id="1864143at2"/>
<dbReference type="EMBL" id="AGYH01000005">
    <property type="protein sequence ID" value="ENZ50790.1"/>
    <property type="molecule type" value="Genomic_DNA"/>
</dbReference>
<proteinExistence type="predicted"/>
<dbReference type="AlphaFoldDB" id="R0AEY5"/>
<keyword evidence="1" id="KW-0732">Signal</keyword>
<evidence type="ECO:0000256" key="1">
    <source>
        <dbReference type="SAM" id="SignalP"/>
    </source>
</evidence>
<keyword evidence="3" id="KW-1185">Reference proteome</keyword>
<protein>
    <recommendedName>
        <fullName evidence="4">Cell wall binding repeat-containing protein</fullName>
    </recommendedName>
</protein>
<evidence type="ECO:0008006" key="4">
    <source>
        <dbReference type="Google" id="ProtNLM"/>
    </source>
</evidence>
<reference evidence="2 3" key="1">
    <citation type="submission" date="2013-01" db="EMBL/GenBank/DDBJ databases">
        <title>The Genome Sequence of Clostridium bolteae 90A9.</title>
        <authorList>
            <consortium name="The Broad Institute Genome Sequencing Platform"/>
            <person name="Earl A."/>
            <person name="Ward D."/>
            <person name="Feldgarden M."/>
            <person name="Gevers D."/>
            <person name="Courvalin P."/>
            <person name="Lambert T."/>
            <person name="Walker B."/>
            <person name="Young S.K."/>
            <person name="Zeng Q."/>
            <person name="Gargeya S."/>
            <person name="Fitzgerald M."/>
            <person name="Haas B."/>
            <person name="Abouelleil A."/>
            <person name="Alvarado L."/>
            <person name="Arachchi H.M."/>
            <person name="Berlin A.M."/>
            <person name="Chapman S.B."/>
            <person name="Dewar J."/>
            <person name="Goldberg J."/>
            <person name="Griggs A."/>
            <person name="Gujja S."/>
            <person name="Hansen M."/>
            <person name="Howarth C."/>
            <person name="Imamovic A."/>
            <person name="Larimer J."/>
            <person name="McCowan C."/>
            <person name="Murphy C."/>
            <person name="Neiman D."/>
            <person name="Pearson M."/>
            <person name="Priest M."/>
            <person name="Roberts A."/>
            <person name="Saif S."/>
            <person name="Shea T."/>
            <person name="Sisk P."/>
            <person name="Sykes S."/>
            <person name="Wortman J."/>
            <person name="Nusbaum C."/>
            <person name="Birren B."/>
        </authorList>
    </citation>
    <scope>NUCLEOTIDE SEQUENCE [LARGE SCALE GENOMIC DNA]</scope>
    <source>
        <strain evidence="2 3">90A9</strain>
    </source>
</reference>
<feature type="signal peptide" evidence="1">
    <location>
        <begin position="1"/>
        <end position="23"/>
    </location>
</feature>
<dbReference type="Gene3D" id="2.10.270.10">
    <property type="entry name" value="Cholin Binding"/>
    <property type="match status" value="1"/>
</dbReference>
<dbReference type="SUPFAM" id="SSF69360">
    <property type="entry name" value="Cell wall binding repeat"/>
    <property type="match status" value="1"/>
</dbReference>
<organism evidence="2 3">
    <name type="scientific">Enterocloster bolteae 90A9</name>
    <dbReference type="NCBI Taxonomy" id="997894"/>
    <lineage>
        <taxon>Bacteria</taxon>
        <taxon>Bacillati</taxon>
        <taxon>Bacillota</taxon>
        <taxon>Clostridia</taxon>
        <taxon>Lachnospirales</taxon>
        <taxon>Lachnospiraceae</taxon>
        <taxon>Enterocloster</taxon>
    </lineage>
</organism>
<dbReference type="RefSeq" id="WP_002575517.1">
    <property type="nucleotide sequence ID" value="NZ_KB851182.1"/>
</dbReference>
<evidence type="ECO:0000313" key="3">
    <source>
        <dbReference type="Proteomes" id="UP000013126"/>
    </source>
</evidence>
<dbReference type="Proteomes" id="UP000013126">
    <property type="component" value="Unassembled WGS sequence"/>
</dbReference>